<gene>
    <name evidence="3" type="ORF">C5167_022236</name>
</gene>
<dbReference type="GO" id="GO:0090173">
    <property type="term" value="P:regulation of synaptonemal complex assembly"/>
    <property type="evidence" value="ECO:0007669"/>
    <property type="project" value="InterPro"/>
</dbReference>
<keyword evidence="4" id="KW-1185">Reference proteome</keyword>
<dbReference type="Gramene" id="RZC60489">
    <property type="protein sequence ID" value="RZC60489"/>
    <property type="gene ID" value="C5167_022236"/>
</dbReference>
<dbReference type="Gene3D" id="1.25.40.10">
    <property type="entry name" value="Tetratricopeptide repeat domain"/>
    <property type="match status" value="1"/>
</dbReference>
<dbReference type="PANTHER" id="PTHR40375">
    <property type="entry name" value="SPORULATION-SPECIFIC PROTEIN 22"/>
    <property type="match status" value="1"/>
</dbReference>
<dbReference type="AlphaFoldDB" id="A0A4Y7JL64"/>
<sequence>MRIAELSTDLRQTETLTEILEEIESSVKEFERIVSTENPSKETTNFCSKLQKGFSRLNSQSPLSKSNKLQIWKLSFRLWNACVDLSNLTTACGNRSVPEDHVKLRQISADLLFFAGEVPEIPSSDFKAASFFYKTGLLWHGLKKFDLAAVCFEKATDLTSKIEVSEITDPGERKLLLDLNLARSTSAWDVSERNLALTLLNRSKNLLFGCPESYRALANQYLIFGKLYLSSNSQTSSVNEALKLMNESLDLCDKGLRSCKRGDENLELKTLRSKSLRFMAAANLQCEDYESVLKCIRVLRESSGGGGEQHPCLPVLAMKSWLGLGKHREAEKELRGMVLNKGIPESVWLSSVEAYFQATGVAGADTTKGVFLGLLGRCHVSPKAAVRVAQVVVGSGGEGFRLRAKVVAELVSDERVVALFNEETAANERTSMHTVLWNCGAEHFRLKDYETGAEMFEKSMLYVPHNVENKILRAKCFRVLSLCHLALLQFDRAQEYITESEKLQPNITCAFLKFKIYLQKNEEIGAIAQIQVMASCLDFNPDFYFLAAHEAIACHALPVAIASLSVLLGVYSHGKPMSTPEGVVLRTLLTLLSRVMVEETEVLKFTKHAHIRMKEIGPENFLGKGEVGRRERNWFAWNSWNNGTRMGKEKKYKLCAEFLELASEFYGARIDGDEVEDHRPMICKSLILSVSANIAAEKQSGVALKESDLKQAGQLLDRVGKMLPGMQLSDDCQSIDSSLHFMYTLNAYNLQARLGNSRSQQLLLVKNFASSKMCTPQYLLQIGLNAAQDGQHSNLEVSDYALNTCLSSLLNSPSPDYQKVALVLRKLIGIAGFRKGNADDDVYNVYKQAYRIIIGLKVGEYPTEEGKWLAVTAWNRADMPVRLGQVVIARRWMTIGLDLAQHVQGLLGYKGTMEDFLAEFDKKFNGLDDYEYADSDNRSTVTEV</sequence>
<dbReference type="SUPFAM" id="SSF48452">
    <property type="entry name" value="TPR-like"/>
    <property type="match status" value="1"/>
</dbReference>
<dbReference type="GO" id="GO:0051321">
    <property type="term" value="P:meiotic cell cycle"/>
    <property type="evidence" value="ECO:0007669"/>
    <property type="project" value="UniProtKB-KW"/>
</dbReference>
<dbReference type="InterPro" id="IPR019734">
    <property type="entry name" value="TPR_rpt"/>
</dbReference>
<name>A0A4Y7JL64_PAPSO</name>
<protein>
    <recommendedName>
        <fullName evidence="2">Protein ZIP4 homolog</fullName>
    </recommendedName>
</protein>
<evidence type="ECO:0000256" key="2">
    <source>
        <dbReference type="ARBA" id="ARBA00031845"/>
    </source>
</evidence>
<organism evidence="3 4">
    <name type="scientific">Papaver somniferum</name>
    <name type="common">Opium poppy</name>
    <dbReference type="NCBI Taxonomy" id="3469"/>
    <lineage>
        <taxon>Eukaryota</taxon>
        <taxon>Viridiplantae</taxon>
        <taxon>Streptophyta</taxon>
        <taxon>Embryophyta</taxon>
        <taxon>Tracheophyta</taxon>
        <taxon>Spermatophyta</taxon>
        <taxon>Magnoliopsida</taxon>
        <taxon>Ranunculales</taxon>
        <taxon>Papaveraceae</taxon>
        <taxon>Papaveroideae</taxon>
        <taxon>Papaver</taxon>
    </lineage>
</organism>
<dbReference type="Proteomes" id="UP000316621">
    <property type="component" value="Chromosome 5"/>
</dbReference>
<proteinExistence type="predicted"/>
<dbReference type="InterPro" id="IPR039057">
    <property type="entry name" value="Spo22/ZIP4"/>
</dbReference>
<dbReference type="InterPro" id="IPR011990">
    <property type="entry name" value="TPR-like_helical_dom_sf"/>
</dbReference>
<dbReference type="InterPro" id="IPR013940">
    <property type="entry name" value="Spo22/ZIP4/TEX11"/>
</dbReference>
<dbReference type="OrthoDB" id="65716at2759"/>
<evidence type="ECO:0000256" key="1">
    <source>
        <dbReference type="ARBA" id="ARBA00023254"/>
    </source>
</evidence>
<keyword evidence="1" id="KW-0469">Meiosis</keyword>
<evidence type="ECO:0000313" key="4">
    <source>
        <dbReference type="Proteomes" id="UP000316621"/>
    </source>
</evidence>
<evidence type="ECO:0000313" key="3">
    <source>
        <dbReference type="EMBL" id="RZC60489.1"/>
    </source>
</evidence>
<dbReference type="PANTHER" id="PTHR40375:SF2">
    <property type="entry name" value="SPORULATION-SPECIFIC PROTEIN 22"/>
    <property type="match status" value="1"/>
</dbReference>
<dbReference type="OMA" id="WEISDRT"/>
<dbReference type="STRING" id="3469.A0A4Y7JL64"/>
<reference evidence="3 4" key="1">
    <citation type="journal article" date="2018" name="Science">
        <title>The opium poppy genome and morphinan production.</title>
        <authorList>
            <person name="Guo L."/>
            <person name="Winzer T."/>
            <person name="Yang X."/>
            <person name="Li Y."/>
            <person name="Ning Z."/>
            <person name="He Z."/>
            <person name="Teodor R."/>
            <person name="Lu Y."/>
            <person name="Bowser T.A."/>
            <person name="Graham I.A."/>
            <person name="Ye K."/>
        </authorList>
    </citation>
    <scope>NUCLEOTIDE SEQUENCE [LARGE SCALE GENOMIC DNA]</scope>
    <source>
        <strain evidence="4">cv. HN1</strain>
        <tissue evidence="3">Leaves</tissue>
    </source>
</reference>
<dbReference type="SMART" id="SM00028">
    <property type="entry name" value="TPR"/>
    <property type="match status" value="3"/>
</dbReference>
<accession>A0A4Y7JL64</accession>
<dbReference type="Pfam" id="PF08631">
    <property type="entry name" value="SPO22"/>
    <property type="match status" value="1"/>
</dbReference>
<dbReference type="EMBL" id="CM010719">
    <property type="protein sequence ID" value="RZC60489.1"/>
    <property type="molecule type" value="Genomic_DNA"/>
</dbReference>